<feature type="compositionally biased region" description="Basic residues" evidence="1">
    <location>
        <begin position="278"/>
        <end position="287"/>
    </location>
</feature>
<accession>A0A6B0RAU7</accession>
<feature type="region of interest" description="Disordered" evidence="1">
    <location>
        <begin position="205"/>
        <end position="287"/>
    </location>
</feature>
<dbReference type="AlphaFoldDB" id="A0A6B0RAU7"/>
<reference evidence="2" key="1">
    <citation type="submission" date="2019-10" db="EMBL/GenBank/DDBJ databases">
        <title>The sequence and de novo assembly of the wild yak genome.</title>
        <authorList>
            <person name="Liu Y."/>
        </authorList>
    </citation>
    <scope>NUCLEOTIDE SEQUENCE [LARGE SCALE GENOMIC DNA]</scope>
    <source>
        <strain evidence="2">WY2019</strain>
    </source>
</reference>
<feature type="compositionally biased region" description="Basic and acidic residues" evidence="1">
    <location>
        <begin position="219"/>
        <end position="230"/>
    </location>
</feature>
<evidence type="ECO:0000313" key="2">
    <source>
        <dbReference type="EMBL" id="MXQ87020.1"/>
    </source>
</evidence>
<feature type="compositionally biased region" description="Polar residues" evidence="1">
    <location>
        <begin position="10"/>
        <end position="23"/>
    </location>
</feature>
<feature type="region of interest" description="Disordered" evidence="1">
    <location>
        <begin position="156"/>
        <end position="193"/>
    </location>
</feature>
<feature type="compositionally biased region" description="Basic and acidic residues" evidence="1">
    <location>
        <begin position="242"/>
        <end position="265"/>
    </location>
</feature>
<feature type="region of interest" description="Disordered" evidence="1">
    <location>
        <begin position="1"/>
        <end position="29"/>
    </location>
</feature>
<protein>
    <submittedName>
        <fullName evidence="2">Uncharacterized protein</fullName>
    </submittedName>
</protein>
<organism evidence="2 3">
    <name type="scientific">Bos mutus</name>
    <name type="common">wild yak</name>
    <dbReference type="NCBI Taxonomy" id="72004"/>
    <lineage>
        <taxon>Eukaryota</taxon>
        <taxon>Metazoa</taxon>
        <taxon>Chordata</taxon>
        <taxon>Craniata</taxon>
        <taxon>Vertebrata</taxon>
        <taxon>Euteleostomi</taxon>
        <taxon>Mammalia</taxon>
        <taxon>Eutheria</taxon>
        <taxon>Laurasiatheria</taxon>
        <taxon>Artiodactyla</taxon>
        <taxon>Ruminantia</taxon>
        <taxon>Pecora</taxon>
        <taxon>Bovidae</taxon>
        <taxon>Bovinae</taxon>
        <taxon>Bos</taxon>
    </lineage>
</organism>
<keyword evidence="3" id="KW-1185">Reference proteome</keyword>
<dbReference type="EMBL" id="VBQZ03000036">
    <property type="protein sequence ID" value="MXQ87020.1"/>
    <property type="molecule type" value="Genomic_DNA"/>
</dbReference>
<comment type="caution">
    <text evidence="2">The sequence shown here is derived from an EMBL/GenBank/DDBJ whole genome shotgun (WGS) entry which is preliminary data.</text>
</comment>
<dbReference type="Proteomes" id="UP000322234">
    <property type="component" value="Unassembled WGS sequence"/>
</dbReference>
<proteinExistence type="predicted"/>
<evidence type="ECO:0000313" key="3">
    <source>
        <dbReference type="Proteomes" id="UP000322234"/>
    </source>
</evidence>
<evidence type="ECO:0000256" key="1">
    <source>
        <dbReference type="SAM" id="MobiDB-lite"/>
    </source>
</evidence>
<gene>
    <name evidence="2" type="ORF">E5288_WYG007766</name>
</gene>
<sequence length="287" mass="32004">MATAQLVGESPSTQPWLVTQTPTEPDLIQPGEMPPDAPWEGRVRGLKVTGFVTFFLMFNARAPRLLGLVPYSREHRLQERPQNTKTDMRPHREALQAGCRDSILVGSMEHKRPHKQLPSDPEVKPEPLSMVCAVPRVWGPGTPLLHEASLSLPKSRNDLPSPCGSAELSPALGSTRYGGDKTVGGASPQQGLSYRRLQQRTQDTYSGLFQRGRPTQGCDGRDPADGKEQPNRSTLGKKQAKVKQEEHMGEIRRKESRKDEMRSSAEKPNPQVLVELKRCRKDKHVKD</sequence>
<name>A0A6B0RAU7_9CETA</name>